<dbReference type="Gene3D" id="3.40.50.300">
    <property type="entry name" value="P-loop containing nucleotide triphosphate hydrolases"/>
    <property type="match status" value="1"/>
</dbReference>
<dbReference type="Gene3D" id="3.30.230.10">
    <property type="match status" value="1"/>
</dbReference>
<dbReference type="PROSITE" id="PS51722">
    <property type="entry name" value="G_TR_2"/>
    <property type="match status" value="1"/>
</dbReference>
<dbReference type="NCBIfam" id="TIGR00231">
    <property type="entry name" value="small_GTP"/>
    <property type="match status" value="1"/>
</dbReference>
<dbReference type="InterPro" id="IPR005225">
    <property type="entry name" value="Small_GTP-bd"/>
</dbReference>
<dbReference type="SUPFAM" id="SSF54211">
    <property type="entry name" value="Ribosomal protein S5 domain 2-like"/>
    <property type="match status" value="1"/>
</dbReference>
<dbReference type="InterPro" id="IPR020568">
    <property type="entry name" value="Ribosomal_Su5_D2-typ_SF"/>
</dbReference>
<evidence type="ECO:0000313" key="5">
    <source>
        <dbReference type="EMBL" id="KWV53960.1"/>
    </source>
</evidence>
<dbReference type="GO" id="GO:0003924">
    <property type="term" value="F:GTPase activity"/>
    <property type="evidence" value="ECO:0007669"/>
    <property type="project" value="InterPro"/>
</dbReference>
<dbReference type="RefSeq" id="WP_062369874.1">
    <property type="nucleotide sequence ID" value="NZ_LNCD01000063.1"/>
</dbReference>
<dbReference type="Gene3D" id="3.30.70.870">
    <property type="entry name" value="Elongation Factor G (Translational Gtpase), domain 3"/>
    <property type="match status" value="1"/>
</dbReference>
<dbReference type="GO" id="GO:0006412">
    <property type="term" value="P:translation"/>
    <property type="evidence" value="ECO:0007669"/>
    <property type="project" value="UniProtKB-KW"/>
</dbReference>
<dbReference type="OrthoDB" id="9801472at2"/>
<evidence type="ECO:0000256" key="3">
    <source>
        <dbReference type="ARBA" id="ARBA00023134"/>
    </source>
</evidence>
<dbReference type="InterPro" id="IPR014721">
    <property type="entry name" value="Ribsml_uS5_D2-typ_fold_subgr"/>
</dbReference>
<keyword evidence="3" id="KW-0342">GTP-binding</keyword>
<dbReference type="PRINTS" id="PR00315">
    <property type="entry name" value="ELONGATNFCT"/>
</dbReference>
<reference evidence="5 6" key="1">
    <citation type="submission" date="2015-11" db="EMBL/GenBank/DDBJ databases">
        <title>Draft Genome Sequence of the Strain BR 10423 (Rhizobium sp.) isolated from nodules of Mimosa pudica.</title>
        <authorList>
            <person name="Barauna A.C."/>
            <person name="Zilli J.E."/>
            <person name="Simoes-Araujo J.L."/>
            <person name="Reis V.M."/>
            <person name="James E.K."/>
            <person name="Reis F.B.Jr."/>
            <person name="Rouws L.F."/>
            <person name="Passos S.R."/>
            <person name="Gois S.R."/>
        </authorList>
    </citation>
    <scope>NUCLEOTIDE SEQUENCE [LARGE SCALE GENOMIC DNA]</scope>
    <source>
        <strain evidence="5 6">BR10423</strain>
    </source>
</reference>
<dbReference type="InterPro" id="IPR041095">
    <property type="entry name" value="EFG_II"/>
</dbReference>
<proteinExistence type="predicted"/>
<dbReference type="Pfam" id="PF03764">
    <property type="entry name" value="EFG_IV"/>
    <property type="match status" value="1"/>
</dbReference>
<dbReference type="InterPro" id="IPR005517">
    <property type="entry name" value="Transl_elong_EFG/EF2_IV"/>
</dbReference>
<dbReference type="GO" id="GO:0097216">
    <property type="term" value="F:guanosine tetraphosphate binding"/>
    <property type="evidence" value="ECO:0007669"/>
    <property type="project" value="UniProtKB-ARBA"/>
</dbReference>
<comment type="caution">
    <text evidence="5">The sequence shown here is derived from an EMBL/GenBank/DDBJ whole genome shotgun (WGS) entry which is preliminary data.</text>
</comment>
<sequence>MRTLNLGILAHVDAGKTSLTERLLFDTGAIAKLGSVDGGNTQTDSLAIERQRGITIAAAVVSFRMNDLDVNLIDTPGHPDFIAEVERILRLLDAAIVVVSAVEGVQAQTRVLVRALQRLGIPFLVFVNKIDRMGARYLDVVADIAKQLAVRPIAMMEARDIGSRVASAESIDVSHDPGFSALCEMLTVNDDCLLRDFVAAPERLTPARLTKALADQVANGLIHPVYCGVAMTGTGVSELLSGIETLLPSRTPSPDGPVKGSIFKIERGWGGEKLAYLNLTSGTVTARGHLQLPTGNAKVTSIQVFGEGNLHRHEYACAGQIAKIGGLTDARIGDEVGADGRSYLEGQFAPPTLETQVSPQQPSENRALWVALQHLSEQDPLINLRTNEDASEMYLSLYGEVQKEVIQATLLADYGINAVFQESTVILVERVIGTGSGLEVIFKEPNPFLATIGLRVEPRPEGTGNSFAMEVDVGQMPAAFYRAIEETVSETLKAGIHGWQVIDCHVALTSVRHHSPSSTAADFRGLTPLVLAAALTSARTIICEPIERFRLEVPVTALPKVQVALAKSGASTEETLIERGIAQLRGMVTSAQVQAMRRVLPGLSGGAGVLESAFDHHSPIAVRPRARARTGANPFDRINYLRAIH</sequence>
<dbReference type="InterPro" id="IPR000795">
    <property type="entry name" value="T_Tr_GTP-bd_dom"/>
</dbReference>
<dbReference type="PANTHER" id="PTHR43261:SF1">
    <property type="entry name" value="RIBOSOME-RELEASING FACTOR 2, MITOCHONDRIAL"/>
    <property type="match status" value="1"/>
</dbReference>
<dbReference type="SUPFAM" id="SSF50447">
    <property type="entry name" value="Translation proteins"/>
    <property type="match status" value="1"/>
</dbReference>
<protein>
    <submittedName>
        <fullName evidence="5">GTP-binding protein</fullName>
    </submittedName>
</protein>
<name>A0A125Q8E7_9HYPH</name>
<dbReference type="AlphaFoldDB" id="A0A125Q8E7"/>
<evidence type="ECO:0000313" key="6">
    <source>
        <dbReference type="Proteomes" id="UP000068164"/>
    </source>
</evidence>
<dbReference type="Pfam" id="PF00009">
    <property type="entry name" value="GTP_EFTU"/>
    <property type="match status" value="1"/>
</dbReference>
<keyword evidence="1" id="KW-0547">Nucleotide-binding</keyword>
<dbReference type="InterPro" id="IPR031157">
    <property type="entry name" value="G_TR_CS"/>
</dbReference>
<dbReference type="PRINTS" id="PR01037">
    <property type="entry name" value="TCRTETOQM"/>
</dbReference>
<dbReference type="SMART" id="SM00889">
    <property type="entry name" value="EFG_IV"/>
    <property type="match status" value="1"/>
</dbReference>
<dbReference type="EMBL" id="LNCD01000063">
    <property type="protein sequence ID" value="KWV53960.1"/>
    <property type="molecule type" value="Genomic_DNA"/>
</dbReference>
<dbReference type="SUPFAM" id="SSF52540">
    <property type="entry name" value="P-loop containing nucleoside triphosphate hydrolases"/>
    <property type="match status" value="1"/>
</dbReference>
<dbReference type="Proteomes" id="UP000068164">
    <property type="component" value="Unassembled WGS sequence"/>
</dbReference>
<keyword evidence="6" id="KW-1185">Reference proteome</keyword>
<dbReference type="GO" id="GO:0005525">
    <property type="term" value="F:GTP binding"/>
    <property type="evidence" value="ECO:0007669"/>
    <property type="project" value="UniProtKB-KW"/>
</dbReference>
<keyword evidence="2" id="KW-0648">Protein biosynthesis</keyword>
<organism evidence="5 6">
    <name type="scientific">Rhizobium altiplani</name>
    <dbReference type="NCBI Taxonomy" id="1864509"/>
    <lineage>
        <taxon>Bacteria</taxon>
        <taxon>Pseudomonadati</taxon>
        <taxon>Pseudomonadota</taxon>
        <taxon>Alphaproteobacteria</taxon>
        <taxon>Hyphomicrobiales</taxon>
        <taxon>Rhizobiaceae</taxon>
        <taxon>Rhizobium/Agrobacterium group</taxon>
        <taxon>Rhizobium</taxon>
    </lineage>
</organism>
<feature type="domain" description="Tr-type G" evidence="4">
    <location>
        <begin position="1"/>
        <end position="253"/>
    </location>
</feature>
<dbReference type="Gene3D" id="2.40.30.10">
    <property type="entry name" value="Translation factors"/>
    <property type="match status" value="1"/>
</dbReference>
<evidence type="ECO:0000256" key="1">
    <source>
        <dbReference type="ARBA" id="ARBA00022741"/>
    </source>
</evidence>
<dbReference type="PANTHER" id="PTHR43261">
    <property type="entry name" value="TRANSLATION ELONGATION FACTOR G-RELATED"/>
    <property type="match status" value="1"/>
</dbReference>
<evidence type="ECO:0000259" key="4">
    <source>
        <dbReference type="PROSITE" id="PS51722"/>
    </source>
</evidence>
<dbReference type="InterPro" id="IPR035647">
    <property type="entry name" value="EFG_III/V"/>
</dbReference>
<dbReference type="InterPro" id="IPR009000">
    <property type="entry name" value="Transl_B-barrel_sf"/>
</dbReference>
<dbReference type="GO" id="GO:0032790">
    <property type="term" value="P:ribosome disassembly"/>
    <property type="evidence" value="ECO:0007669"/>
    <property type="project" value="TreeGrafter"/>
</dbReference>
<dbReference type="SUPFAM" id="SSF54980">
    <property type="entry name" value="EF-G C-terminal domain-like"/>
    <property type="match status" value="1"/>
</dbReference>
<evidence type="ECO:0000256" key="2">
    <source>
        <dbReference type="ARBA" id="ARBA00022917"/>
    </source>
</evidence>
<accession>A0A125Q8E7</accession>
<gene>
    <name evidence="5" type="ORF">AS026_02800</name>
</gene>
<dbReference type="PROSITE" id="PS00301">
    <property type="entry name" value="G_TR_1"/>
    <property type="match status" value="1"/>
</dbReference>
<dbReference type="InterPro" id="IPR027417">
    <property type="entry name" value="P-loop_NTPase"/>
</dbReference>
<dbReference type="Pfam" id="PF14492">
    <property type="entry name" value="EFG_III"/>
    <property type="match status" value="1"/>
</dbReference>